<keyword evidence="5" id="KW-1185">Reference proteome</keyword>
<dbReference type="InterPro" id="IPR053234">
    <property type="entry name" value="RPM1_Interactor"/>
</dbReference>
<evidence type="ECO:0000259" key="3">
    <source>
        <dbReference type="PROSITE" id="PS50158"/>
    </source>
</evidence>
<dbReference type="PANTHER" id="PTHR33443">
    <property type="entry name" value="ZGC:112980"/>
    <property type="match status" value="1"/>
</dbReference>
<dbReference type="InterPro" id="IPR001878">
    <property type="entry name" value="Znf_CCHC"/>
</dbReference>
<dbReference type="OrthoDB" id="266020at2759"/>
<keyword evidence="1" id="KW-0863">Zinc-finger</keyword>
<accession>A0A9Q1JP62</accession>
<feature type="domain" description="CCHC-type" evidence="3">
    <location>
        <begin position="215"/>
        <end position="230"/>
    </location>
</feature>
<feature type="compositionally biased region" description="Low complexity" evidence="2">
    <location>
        <begin position="477"/>
        <end position="486"/>
    </location>
</feature>
<dbReference type="Proteomes" id="UP001153076">
    <property type="component" value="Unassembled WGS sequence"/>
</dbReference>
<evidence type="ECO:0000256" key="2">
    <source>
        <dbReference type="SAM" id="MobiDB-lite"/>
    </source>
</evidence>
<evidence type="ECO:0000256" key="1">
    <source>
        <dbReference type="PROSITE-ProRule" id="PRU00047"/>
    </source>
</evidence>
<dbReference type="EMBL" id="JAKOGI010001074">
    <property type="protein sequence ID" value="KAJ8427910.1"/>
    <property type="molecule type" value="Genomic_DNA"/>
</dbReference>
<dbReference type="AlphaFoldDB" id="A0A9Q1JP62"/>
<dbReference type="SUPFAM" id="SSF57756">
    <property type="entry name" value="Retrovirus zinc finger-like domains"/>
    <property type="match status" value="1"/>
</dbReference>
<reference evidence="4" key="1">
    <citation type="submission" date="2022-04" db="EMBL/GenBank/DDBJ databases">
        <title>Carnegiea gigantea Genome sequencing and assembly v2.</title>
        <authorList>
            <person name="Copetti D."/>
            <person name="Sanderson M.J."/>
            <person name="Burquez A."/>
            <person name="Wojciechowski M.F."/>
        </authorList>
    </citation>
    <scope>NUCLEOTIDE SEQUENCE</scope>
    <source>
        <strain evidence="4">SGP5-SGP5p</strain>
        <tissue evidence="4">Aerial part</tissue>
    </source>
</reference>
<organism evidence="4 5">
    <name type="scientific">Carnegiea gigantea</name>
    <dbReference type="NCBI Taxonomy" id="171969"/>
    <lineage>
        <taxon>Eukaryota</taxon>
        <taxon>Viridiplantae</taxon>
        <taxon>Streptophyta</taxon>
        <taxon>Embryophyta</taxon>
        <taxon>Tracheophyta</taxon>
        <taxon>Spermatophyta</taxon>
        <taxon>Magnoliopsida</taxon>
        <taxon>eudicotyledons</taxon>
        <taxon>Gunneridae</taxon>
        <taxon>Pentapetalae</taxon>
        <taxon>Caryophyllales</taxon>
        <taxon>Cactineae</taxon>
        <taxon>Cactaceae</taxon>
        <taxon>Cactoideae</taxon>
        <taxon>Echinocereeae</taxon>
        <taxon>Carnegiea</taxon>
    </lineage>
</organism>
<proteinExistence type="predicted"/>
<protein>
    <recommendedName>
        <fullName evidence="3">CCHC-type domain-containing protein</fullName>
    </recommendedName>
</protein>
<sequence>MSPMVSANTKSSPCSEKKSPIRAVFCLKKKIDMRKIEEVEDCFILDFDPLETQTLDRSPISLSKNSHLSDDADVSVLAEKGQVACRDYPHPRHLCVKFPFDKTPHQTHCPMCFCFVCETAAPCKSWTNGVKHCDATENDFYWLTLRRRYTGKIKQLDKDGKGYIVSFYDNEEVLVTPSSFSDPTLIRTRTRTIQEGDRVEFSLKAVDVVPTGPQCYCCGRIGHYAAQCPNKTNSRVRCYRCGIIGHFARDCFSGGSKGGQDDDRKGTGSVVCVKNSKDVRKVEAFEDCFILAFDPTQIGDDDDEDEDGDENEDECSVVRSMVSVKNPEEVKKVEEVEDCFILEFDPTEFIKFCNLSLSEESDFASANEEVSILAEKGQVACRDYPHSRHICATHPFKSTPHELHCKMCYCYICDVPAPCKEWTKRIGFQHCDATADLPLCRELKRPEEGGGFRCKSYSYVIFMSPKSCRGMGKHGAKSGSASSTSSVEDEEKKQPILTATLCLKNKDRVREIEELEDCFILDFDPCSTESLKFSSLSISKHSDDDLPAISVIAERGRVACKDFPHSRHQCLKFPFGKTPHNKYCQLLLAQNGQGTVMPLILTIVVGGTFGRKEGARSWIPTLIQNVNTRRIRIDVILRSRPKNLTEGSIQHHPTTVEIACIIQYKENQFSLTTHIFACILVVVVLRYFPFPICTTPLLVKLMLNSSTNTKLETLWFSFCIE</sequence>
<name>A0A9Q1JP62_9CARY</name>
<evidence type="ECO:0000313" key="5">
    <source>
        <dbReference type="Proteomes" id="UP001153076"/>
    </source>
</evidence>
<dbReference type="PROSITE" id="PS50158">
    <property type="entry name" value="ZF_CCHC"/>
    <property type="match status" value="2"/>
</dbReference>
<dbReference type="SMART" id="SM00343">
    <property type="entry name" value="ZnF_C2HC"/>
    <property type="match status" value="2"/>
</dbReference>
<feature type="domain" description="CCHC-type" evidence="3">
    <location>
        <begin position="237"/>
        <end position="251"/>
    </location>
</feature>
<keyword evidence="1" id="KW-0862">Zinc</keyword>
<comment type="caution">
    <text evidence="4">The sequence shown here is derived from an EMBL/GenBank/DDBJ whole genome shotgun (WGS) entry which is preliminary data.</text>
</comment>
<evidence type="ECO:0000313" key="4">
    <source>
        <dbReference type="EMBL" id="KAJ8427910.1"/>
    </source>
</evidence>
<dbReference type="GO" id="GO:0003676">
    <property type="term" value="F:nucleic acid binding"/>
    <property type="evidence" value="ECO:0007669"/>
    <property type="project" value="InterPro"/>
</dbReference>
<dbReference type="Gene3D" id="4.10.60.10">
    <property type="entry name" value="Zinc finger, CCHC-type"/>
    <property type="match status" value="1"/>
</dbReference>
<keyword evidence="1" id="KW-0479">Metal-binding</keyword>
<dbReference type="Pfam" id="PF00098">
    <property type="entry name" value="zf-CCHC"/>
    <property type="match status" value="1"/>
</dbReference>
<feature type="region of interest" description="Disordered" evidence="2">
    <location>
        <begin position="469"/>
        <end position="490"/>
    </location>
</feature>
<dbReference type="PANTHER" id="PTHR33443:SF30">
    <property type="entry name" value="SARCOSINE DEHYDROGENASE-2C PROTEIN"/>
    <property type="match status" value="1"/>
</dbReference>
<dbReference type="InterPro" id="IPR036875">
    <property type="entry name" value="Znf_CCHC_sf"/>
</dbReference>
<gene>
    <name evidence="4" type="ORF">Cgig2_023286</name>
</gene>
<dbReference type="GO" id="GO:0008270">
    <property type="term" value="F:zinc ion binding"/>
    <property type="evidence" value="ECO:0007669"/>
    <property type="project" value="UniProtKB-KW"/>
</dbReference>